<organism evidence="6 7">
    <name type="scientific">Acaryochloris thomasi RCC1774</name>
    <dbReference type="NCBI Taxonomy" id="1764569"/>
    <lineage>
        <taxon>Bacteria</taxon>
        <taxon>Bacillati</taxon>
        <taxon>Cyanobacteriota</taxon>
        <taxon>Cyanophyceae</taxon>
        <taxon>Acaryochloridales</taxon>
        <taxon>Acaryochloridaceae</taxon>
        <taxon>Acaryochloris</taxon>
        <taxon>Acaryochloris thomasi</taxon>
    </lineage>
</organism>
<accession>A0A2W1JTB1</accession>
<feature type="compositionally biased region" description="Basic and acidic residues" evidence="5">
    <location>
        <begin position="89"/>
        <end position="101"/>
    </location>
</feature>
<evidence type="ECO:0000256" key="5">
    <source>
        <dbReference type="SAM" id="MobiDB-lite"/>
    </source>
</evidence>
<evidence type="ECO:0000313" key="6">
    <source>
        <dbReference type="EMBL" id="PZD74345.1"/>
    </source>
</evidence>
<feature type="region of interest" description="Disordered" evidence="5">
    <location>
        <begin position="75"/>
        <end position="101"/>
    </location>
</feature>
<dbReference type="AlphaFoldDB" id="A0A2W1JTB1"/>
<evidence type="ECO:0000256" key="4">
    <source>
        <dbReference type="ARBA" id="ARBA00022764"/>
    </source>
</evidence>
<evidence type="ECO:0000256" key="2">
    <source>
        <dbReference type="ARBA" id="ARBA00008441"/>
    </source>
</evidence>
<name>A0A2W1JTB1_9CYAN</name>
<dbReference type="RefSeq" id="WP_110985371.1">
    <property type="nucleotide sequence ID" value="NZ_CAWNWM010000003.1"/>
</dbReference>
<dbReference type="PANTHER" id="PTHR38102:SF1">
    <property type="entry name" value="PERIPLASMIC CHAPERONE SPY"/>
    <property type="match status" value="1"/>
</dbReference>
<dbReference type="Gene3D" id="1.20.120.1490">
    <property type="match status" value="1"/>
</dbReference>
<feature type="compositionally biased region" description="Basic and acidic residues" evidence="5">
    <location>
        <begin position="145"/>
        <end position="157"/>
    </location>
</feature>
<sequence>MKFNQVTVLAAATILIPLGGTIAHFTAAPKAAVAQSEQLLLAQASETPTEGKGEKRRGWDRSKLFEQLDLSDAQKTEIQNIRQQARENGPGREEARAAREKMRELFASDASSDELRTQYQDSQSLRQELREQRFETKLKIREVLTPEQRTKLAELKPERRRHRGGKGPQSRTF</sequence>
<gene>
    <name evidence="6" type="ORF">C1752_01414</name>
</gene>
<dbReference type="Proteomes" id="UP000248857">
    <property type="component" value="Unassembled WGS sequence"/>
</dbReference>
<keyword evidence="4" id="KW-0574">Periplasm</keyword>
<evidence type="ECO:0000256" key="1">
    <source>
        <dbReference type="ARBA" id="ARBA00004418"/>
    </source>
</evidence>
<keyword evidence="3" id="KW-0732">Signal</keyword>
<comment type="caution">
    <text evidence="6">The sequence shown here is derived from an EMBL/GenBank/DDBJ whole genome shotgun (WGS) entry which is preliminary data.</text>
</comment>
<evidence type="ECO:0000256" key="3">
    <source>
        <dbReference type="ARBA" id="ARBA00022729"/>
    </source>
</evidence>
<dbReference type="InterPro" id="IPR012899">
    <property type="entry name" value="LTXXQ"/>
</dbReference>
<protein>
    <recommendedName>
        <fullName evidence="8">P pilus assembly/Cpx signaling pathway, periplasmic inhibitor/zinc-resistance associated protein</fullName>
    </recommendedName>
</protein>
<evidence type="ECO:0008006" key="8">
    <source>
        <dbReference type="Google" id="ProtNLM"/>
    </source>
</evidence>
<dbReference type="Pfam" id="PF07813">
    <property type="entry name" value="LTXXQ"/>
    <property type="match status" value="1"/>
</dbReference>
<feature type="region of interest" description="Disordered" evidence="5">
    <location>
        <begin position="106"/>
        <end position="125"/>
    </location>
</feature>
<dbReference type="InterPro" id="IPR052211">
    <property type="entry name" value="Cpx_auxiliary_protein"/>
</dbReference>
<dbReference type="EMBL" id="PQWO01000003">
    <property type="protein sequence ID" value="PZD74345.1"/>
    <property type="molecule type" value="Genomic_DNA"/>
</dbReference>
<reference evidence="6 7" key="1">
    <citation type="journal article" date="2018" name="Sci. Rep.">
        <title>A novel species of the marine cyanobacterium Acaryochloris with a unique pigment content and lifestyle.</title>
        <authorList>
            <person name="Partensky F."/>
            <person name="Six C."/>
            <person name="Ratin M."/>
            <person name="Garczarek L."/>
            <person name="Vaulot D."/>
            <person name="Probert I."/>
            <person name="Calteau A."/>
            <person name="Gourvil P."/>
            <person name="Marie D."/>
            <person name="Grebert T."/>
            <person name="Bouchier C."/>
            <person name="Le Panse S."/>
            <person name="Gachenot M."/>
            <person name="Rodriguez F."/>
            <person name="Garrido J.L."/>
        </authorList>
    </citation>
    <scope>NUCLEOTIDE SEQUENCE [LARGE SCALE GENOMIC DNA]</scope>
    <source>
        <strain evidence="6 7">RCC1774</strain>
    </source>
</reference>
<comment type="subcellular location">
    <subcellularLocation>
        <location evidence="1">Periplasm</location>
    </subcellularLocation>
</comment>
<dbReference type="CDD" id="cd09916">
    <property type="entry name" value="CpxP_like"/>
    <property type="match status" value="1"/>
</dbReference>
<proteinExistence type="inferred from homology"/>
<dbReference type="GO" id="GO:0051082">
    <property type="term" value="F:unfolded protein binding"/>
    <property type="evidence" value="ECO:0007669"/>
    <property type="project" value="TreeGrafter"/>
</dbReference>
<dbReference type="PANTHER" id="PTHR38102">
    <property type="entry name" value="PERIPLASMIC CHAPERONE SPY"/>
    <property type="match status" value="1"/>
</dbReference>
<dbReference type="OrthoDB" id="531812at2"/>
<keyword evidence="7" id="KW-1185">Reference proteome</keyword>
<feature type="region of interest" description="Disordered" evidence="5">
    <location>
        <begin position="145"/>
        <end position="173"/>
    </location>
</feature>
<comment type="similarity">
    <text evidence="2">Belongs to the CpxP/Spy family.</text>
</comment>
<dbReference type="GO" id="GO:0030288">
    <property type="term" value="C:outer membrane-bounded periplasmic space"/>
    <property type="evidence" value="ECO:0007669"/>
    <property type="project" value="TreeGrafter"/>
</dbReference>
<evidence type="ECO:0000313" key="7">
    <source>
        <dbReference type="Proteomes" id="UP000248857"/>
    </source>
</evidence>